<accession>A0A8S1H4R1</accession>
<evidence type="ECO:0000313" key="1">
    <source>
        <dbReference type="EMBL" id="CAD6190282.1"/>
    </source>
</evidence>
<comment type="caution">
    <text evidence="1">The sequence shown here is derived from an EMBL/GenBank/DDBJ whole genome shotgun (WGS) entry which is preliminary data.</text>
</comment>
<dbReference type="EMBL" id="CAJGYM010000015">
    <property type="protein sequence ID" value="CAD6190282.1"/>
    <property type="molecule type" value="Genomic_DNA"/>
</dbReference>
<proteinExistence type="predicted"/>
<gene>
    <name evidence="1" type="ORF">CAUJ_LOCUS6201</name>
</gene>
<sequence>MKEKVEAYLEAQTISSSGKNGLPSSFWCGFDEALVTFETVPIPDEQFFGQFDLLFENEFSSEHLSSIDE</sequence>
<reference evidence="1" key="1">
    <citation type="submission" date="2020-10" db="EMBL/GenBank/DDBJ databases">
        <authorList>
            <person name="Kikuchi T."/>
        </authorList>
    </citation>
    <scope>NUCLEOTIDE SEQUENCE</scope>
    <source>
        <strain evidence="1">NKZ352</strain>
    </source>
</reference>
<evidence type="ECO:0000313" key="2">
    <source>
        <dbReference type="Proteomes" id="UP000835052"/>
    </source>
</evidence>
<keyword evidence="2" id="KW-1185">Reference proteome</keyword>
<organism evidence="1 2">
    <name type="scientific">Caenorhabditis auriculariae</name>
    <dbReference type="NCBI Taxonomy" id="2777116"/>
    <lineage>
        <taxon>Eukaryota</taxon>
        <taxon>Metazoa</taxon>
        <taxon>Ecdysozoa</taxon>
        <taxon>Nematoda</taxon>
        <taxon>Chromadorea</taxon>
        <taxon>Rhabditida</taxon>
        <taxon>Rhabditina</taxon>
        <taxon>Rhabditomorpha</taxon>
        <taxon>Rhabditoidea</taxon>
        <taxon>Rhabditidae</taxon>
        <taxon>Peloderinae</taxon>
        <taxon>Caenorhabditis</taxon>
    </lineage>
</organism>
<protein>
    <submittedName>
        <fullName evidence="1">Uncharacterized protein</fullName>
    </submittedName>
</protein>
<dbReference type="AlphaFoldDB" id="A0A8S1H4R1"/>
<name>A0A8S1H4R1_9PELO</name>
<dbReference type="Proteomes" id="UP000835052">
    <property type="component" value="Unassembled WGS sequence"/>
</dbReference>